<dbReference type="GO" id="GO:0005886">
    <property type="term" value="C:plasma membrane"/>
    <property type="evidence" value="ECO:0007669"/>
    <property type="project" value="TreeGrafter"/>
</dbReference>
<feature type="transmembrane region" description="Helical" evidence="1">
    <location>
        <begin position="975"/>
        <end position="994"/>
    </location>
</feature>
<feature type="transmembrane region" description="Helical" evidence="1">
    <location>
        <begin position="463"/>
        <end position="486"/>
    </location>
</feature>
<gene>
    <name evidence="2" type="ORF">PSU93_12785</name>
</gene>
<feature type="transmembrane region" description="Helical" evidence="1">
    <location>
        <begin position="436"/>
        <end position="457"/>
    </location>
</feature>
<feature type="transmembrane region" description="Helical" evidence="1">
    <location>
        <begin position="876"/>
        <end position="895"/>
    </location>
</feature>
<dbReference type="PRINTS" id="PR00702">
    <property type="entry name" value="ACRIFLAVINRP"/>
</dbReference>
<dbReference type="Gene3D" id="3.30.70.1430">
    <property type="entry name" value="Multidrug efflux transporter AcrB pore domain"/>
    <property type="match status" value="2"/>
</dbReference>
<evidence type="ECO:0000313" key="3">
    <source>
        <dbReference type="Proteomes" id="UP001160519"/>
    </source>
</evidence>
<keyword evidence="1" id="KW-0472">Membrane</keyword>
<keyword evidence="1" id="KW-1133">Transmembrane helix</keyword>
<dbReference type="Gene3D" id="1.20.1640.10">
    <property type="entry name" value="Multidrug efflux transporter AcrB transmembrane domain"/>
    <property type="match status" value="2"/>
</dbReference>
<dbReference type="SUPFAM" id="SSF82693">
    <property type="entry name" value="Multidrug efflux transporter AcrB pore domain, PN1, PN2, PC1 and PC2 subdomains"/>
    <property type="match status" value="2"/>
</dbReference>
<dbReference type="Pfam" id="PF00873">
    <property type="entry name" value="ACR_tran"/>
    <property type="match status" value="1"/>
</dbReference>
<comment type="caution">
    <text evidence="2">The sequence shown here is derived from an EMBL/GenBank/DDBJ whole genome shotgun (WGS) entry which is preliminary data.</text>
</comment>
<reference evidence="2" key="1">
    <citation type="submission" date="2023-01" db="EMBL/GenBank/DDBJ databases">
        <title>Biogeochemical cycle of methane in antarctic sediments.</title>
        <authorList>
            <person name="Roldan D.M."/>
            <person name="Menes R.J."/>
        </authorList>
    </citation>
    <scope>NUCLEOTIDE SEQUENCE [LARGE SCALE GENOMIC DNA]</scope>
    <source>
        <strain evidence="2">K-2018 MAG008</strain>
    </source>
</reference>
<dbReference type="AlphaFoldDB" id="A0AA43TL92"/>
<feature type="transmembrane region" description="Helical" evidence="1">
    <location>
        <begin position="536"/>
        <end position="554"/>
    </location>
</feature>
<dbReference type="Gene3D" id="3.30.70.1440">
    <property type="entry name" value="Multidrug efflux transporter AcrB pore domain"/>
    <property type="match status" value="1"/>
</dbReference>
<name>A0AA43TL92_9GAMM</name>
<proteinExistence type="predicted"/>
<feature type="transmembrane region" description="Helical" evidence="1">
    <location>
        <begin position="338"/>
        <end position="357"/>
    </location>
</feature>
<dbReference type="InterPro" id="IPR027463">
    <property type="entry name" value="AcrB_DN_DC_subdom"/>
</dbReference>
<keyword evidence="1" id="KW-0812">Transmembrane</keyword>
<organism evidence="2 3">
    <name type="scientific">Candidatus Methylobacter titanis</name>
    <dbReference type="NCBI Taxonomy" id="3053457"/>
    <lineage>
        <taxon>Bacteria</taxon>
        <taxon>Pseudomonadati</taxon>
        <taxon>Pseudomonadota</taxon>
        <taxon>Gammaproteobacteria</taxon>
        <taxon>Methylococcales</taxon>
        <taxon>Methylococcaceae</taxon>
        <taxon>Methylobacter</taxon>
    </lineage>
</organism>
<sequence>MQPTENQENQGPISWMAGHGVAANLLMGAFILGGILFMFSIKQEVFPEFETETVTVNVVYPGASPEEVENGILLVIEDAISGIDGIDEVNANAKEGVGLVIIEAQSDADIQQLVQDVQQEIDRITTFPADAEEPNVKMLSRKRRNMSLVLYGNAKEQVLHELAEQFRDKLLQDPNITQIELEGIRPLEISVEVPQENLRRYRLSLADIAQRIQNASVDLPGGSVKTSTGEILIRMKERKDYGRQFANIPIITAANGSVILLGDIATIDDGYADTDYSATFDGQPAVMLQIYRVGKQIPTQISDAVKRQLERVNAELPQGIKAEIRYDASEQYQQRIDLLMRNSAQGLVLVFIVLALFLELRLAFWVMMGIPTAFLGSFLLLPLLGVSLNMISLFAFIIALGIVVDDAIVVGEHFYHYRQQGMSPMQAAIKGAREMAGPVTFSILSNIAAFIPLFFIPGEIGKIFFMIPVVIITVFLFSLIESLFILPNHLSKLPPFSTQEKQGWIYQKQQQFSYFFKHWVESGYGSFLELILRQRYLTILLSFALLVGTLAYALSGRMGMSAFPKTESDFAKVTVTMPYGTPIAKTQAVALNIVASARKTVKNIKNGDQLILGIFTEIGKNSSNKAEIRAYLAAPEIREKIISTEQFNQQWRQQTGDILGIKSILFESDSGGPGGGTAISIELNHPNLAILEQASKELAEALRAYPIVKDVDDGFSPGKQQLDFTLLPEGKSLGLTAQNVARQVRNAFYGAEVLRQQRGRNEIKIMVRLPEDERILETHIEDLLIWTTGSASIPAREIPLREVVHIKRGRAYMEIDRHNGQRNVQVKADVTPRSKAGDILNDLNVAEIPRLLEKYPGLQYSFEGQQADVAESIGSLKLSFVFAILGIYTLLAIPFQSYIMPLIVIVSIPFGVIGAIFGHLLMGYDLSIISLLGIVALSGIVINDSLILIDHASHLKRHTSHLAEEIIKMAAIQRFRPIVLTTLTTFGGLMPMILETSRQARILIPMVISIGFGILFATVITLILIPCLYVAADDLTQFLIKKKTKQ</sequence>
<evidence type="ECO:0000256" key="1">
    <source>
        <dbReference type="SAM" id="Phobius"/>
    </source>
</evidence>
<accession>A0AA43TL92</accession>
<dbReference type="PANTHER" id="PTHR32063">
    <property type="match status" value="1"/>
</dbReference>
<dbReference type="SUPFAM" id="SSF82714">
    <property type="entry name" value="Multidrug efflux transporter AcrB TolC docking domain, DN and DC subdomains"/>
    <property type="match status" value="2"/>
</dbReference>
<dbReference type="Proteomes" id="UP001160519">
    <property type="component" value="Unassembled WGS sequence"/>
</dbReference>
<protein>
    <submittedName>
        <fullName evidence="2">Efflux RND transporter permease subunit</fullName>
    </submittedName>
</protein>
<feature type="transmembrane region" description="Helical" evidence="1">
    <location>
        <begin position="928"/>
        <end position="949"/>
    </location>
</feature>
<keyword evidence="3" id="KW-1185">Reference proteome</keyword>
<dbReference type="Gene3D" id="3.30.2090.10">
    <property type="entry name" value="Multidrug efflux transporter AcrB TolC docking domain, DN and DC subdomains"/>
    <property type="match status" value="2"/>
</dbReference>
<dbReference type="EMBL" id="JAQSDF010000053">
    <property type="protein sequence ID" value="MDI1232016.1"/>
    <property type="molecule type" value="Genomic_DNA"/>
</dbReference>
<dbReference type="InterPro" id="IPR001036">
    <property type="entry name" value="Acrflvin-R"/>
</dbReference>
<evidence type="ECO:0000313" key="2">
    <source>
        <dbReference type="EMBL" id="MDI1232016.1"/>
    </source>
</evidence>
<dbReference type="PANTHER" id="PTHR32063:SF33">
    <property type="entry name" value="RND SUPERFAMILY EFFLUX PUMP PERMEASE COMPONENT"/>
    <property type="match status" value="1"/>
</dbReference>
<dbReference type="GO" id="GO:0042910">
    <property type="term" value="F:xenobiotic transmembrane transporter activity"/>
    <property type="evidence" value="ECO:0007669"/>
    <property type="project" value="TreeGrafter"/>
</dbReference>
<feature type="transmembrane region" description="Helical" evidence="1">
    <location>
        <begin position="21"/>
        <end position="41"/>
    </location>
</feature>
<feature type="transmembrane region" description="Helical" evidence="1">
    <location>
        <begin position="902"/>
        <end position="922"/>
    </location>
</feature>
<feature type="transmembrane region" description="Helical" evidence="1">
    <location>
        <begin position="1006"/>
        <end position="1032"/>
    </location>
</feature>
<dbReference type="SUPFAM" id="SSF82866">
    <property type="entry name" value="Multidrug efflux transporter AcrB transmembrane domain"/>
    <property type="match status" value="2"/>
</dbReference>
<dbReference type="Gene3D" id="3.30.70.1320">
    <property type="entry name" value="Multidrug efflux transporter AcrB pore domain like"/>
    <property type="match status" value="1"/>
</dbReference>